<dbReference type="Pfam" id="PF00646">
    <property type="entry name" value="F-box"/>
    <property type="match status" value="1"/>
</dbReference>
<reference evidence="2" key="1">
    <citation type="journal article" date="2022" name="IScience">
        <title>Evolution of zygomycete secretomes and the origins of terrestrial fungal ecologies.</title>
        <authorList>
            <person name="Chang Y."/>
            <person name="Wang Y."/>
            <person name="Mondo S."/>
            <person name="Ahrendt S."/>
            <person name="Andreopoulos W."/>
            <person name="Barry K."/>
            <person name="Beard J."/>
            <person name="Benny G.L."/>
            <person name="Blankenship S."/>
            <person name="Bonito G."/>
            <person name="Cuomo C."/>
            <person name="Desiro A."/>
            <person name="Gervers K.A."/>
            <person name="Hundley H."/>
            <person name="Kuo A."/>
            <person name="LaButti K."/>
            <person name="Lang B.F."/>
            <person name="Lipzen A."/>
            <person name="O'Donnell K."/>
            <person name="Pangilinan J."/>
            <person name="Reynolds N."/>
            <person name="Sandor L."/>
            <person name="Smith M.E."/>
            <person name="Tsang A."/>
            <person name="Grigoriev I.V."/>
            <person name="Stajich J.E."/>
            <person name="Spatafora J.W."/>
        </authorList>
    </citation>
    <scope>NUCLEOTIDE SEQUENCE</scope>
    <source>
        <strain evidence="2">RSA 2281</strain>
    </source>
</reference>
<dbReference type="PROSITE" id="PS50181">
    <property type="entry name" value="FBOX"/>
    <property type="match status" value="1"/>
</dbReference>
<dbReference type="AlphaFoldDB" id="A0AAD5JWP3"/>
<comment type="caution">
    <text evidence="2">The sequence shown here is derived from an EMBL/GenBank/DDBJ whole genome shotgun (WGS) entry which is preliminary data.</text>
</comment>
<evidence type="ECO:0000313" key="2">
    <source>
        <dbReference type="EMBL" id="KAI9245531.1"/>
    </source>
</evidence>
<organism evidence="2 3">
    <name type="scientific">Phascolomyces articulosus</name>
    <dbReference type="NCBI Taxonomy" id="60185"/>
    <lineage>
        <taxon>Eukaryota</taxon>
        <taxon>Fungi</taxon>
        <taxon>Fungi incertae sedis</taxon>
        <taxon>Mucoromycota</taxon>
        <taxon>Mucoromycotina</taxon>
        <taxon>Mucoromycetes</taxon>
        <taxon>Mucorales</taxon>
        <taxon>Lichtheimiaceae</taxon>
        <taxon>Phascolomyces</taxon>
    </lineage>
</organism>
<proteinExistence type="predicted"/>
<reference evidence="2" key="2">
    <citation type="submission" date="2023-02" db="EMBL/GenBank/DDBJ databases">
        <authorList>
            <consortium name="DOE Joint Genome Institute"/>
            <person name="Mondo S.J."/>
            <person name="Chang Y."/>
            <person name="Wang Y."/>
            <person name="Ahrendt S."/>
            <person name="Andreopoulos W."/>
            <person name="Barry K."/>
            <person name="Beard J."/>
            <person name="Benny G.L."/>
            <person name="Blankenship S."/>
            <person name="Bonito G."/>
            <person name="Cuomo C."/>
            <person name="Desiro A."/>
            <person name="Gervers K.A."/>
            <person name="Hundley H."/>
            <person name="Kuo A."/>
            <person name="LaButti K."/>
            <person name="Lang B.F."/>
            <person name="Lipzen A."/>
            <person name="O'Donnell K."/>
            <person name="Pangilinan J."/>
            <person name="Reynolds N."/>
            <person name="Sandor L."/>
            <person name="Smith M.W."/>
            <person name="Tsang A."/>
            <person name="Grigoriev I.V."/>
            <person name="Stajich J.E."/>
            <person name="Spatafora J.W."/>
        </authorList>
    </citation>
    <scope>NUCLEOTIDE SEQUENCE</scope>
    <source>
        <strain evidence="2">RSA 2281</strain>
    </source>
</reference>
<gene>
    <name evidence="2" type="ORF">BDA99DRAFT_527977</name>
</gene>
<feature type="domain" description="F-box" evidence="1">
    <location>
        <begin position="2"/>
        <end position="48"/>
    </location>
</feature>
<dbReference type="SUPFAM" id="SSF81383">
    <property type="entry name" value="F-box domain"/>
    <property type="match status" value="1"/>
</dbReference>
<dbReference type="SMART" id="SM00256">
    <property type="entry name" value="FBOX"/>
    <property type="match status" value="1"/>
</dbReference>
<dbReference type="EMBL" id="JAIXMP010000051">
    <property type="protein sequence ID" value="KAI9245531.1"/>
    <property type="molecule type" value="Genomic_DNA"/>
</dbReference>
<evidence type="ECO:0000259" key="1">
    <source>
        <dbReference type="PROSITE" id="PS50181"/>
    </source>
</evidence>
<keyword evidence="3" id="KW-1185">Reference proteome</keyword>
<evidence type="ECO:0000313" key="3">
    <source>
        <dbReference type="Proteomes" id="UP001209540"/>
    </source>
</evidence>
<feature type="non-terminal residue" evidence="2">
    <location>
        <position position="1"/>
    </location>
</feature>
<dbReference type="CDD" id="cd09917">
    <property type="entry name" value="F-box_SF"/>
    <property type="match status" value="1"/>
</dbReference>
<accession>A0AAD5JWP3</accession>
<name>A0AAD5JWP3_9FUNG</name>
<feature type="non-terminal residue" evidence="2">
    <location>
        <position position="207"/>
    </location>
</feature>
<dbReference type="InterPro" id="IPR036047">
    <property type="entry name" value="F-box-like_dom_sf"/>
</dbReference>
<protein>
    <recommendedName>
        <fullName evidence="1">F-box domain-containing protein</fullName>
    </recommendedName>
</protein>
<dbReference type="InterPro" id="IPR001810">
    <property type="entry name" value="F-box_dom"/>
</dbReference>
<sequence length="207" mass="23736">GHLPKHNLPFEVWDKVFGYVCPSQLARISMASPYFKAVVEQMEIWEKIANRALPKCKANPKNKRTKTDYGRVIFKSNIICENCYKKCTNGFRAALPVNSSVHKKSINMCLACRQKHYKEFPEFDSPNDSKVKCGGKVGVEAQRAFRKREIQQEKEKYLGPMLARKRELKNSLATKGLAYDENNSYHVEYIVDGKWGVIDVVKWTVAG</sequence>
<dbReference type="Proteomes" id="UP001209540">
    <property type="component" value="Unassembled WGS sequence"/>
</dbReference>